<protein>
    <submittedName>
        <fullName evidence="1">Uncharacterized protein</fullName>
    </submittedName>
</protein>
<dbReference type="EMBL" id="JAHKKG010000001">
    <property type="protein sequence ID" value="MBU2662061.1"/>
    <property type="molecule type" value="Genomic_DNA"/>
</dbReference>
<organism evidence="1 2">
    <name type="scientific">Paractinoplanes bogorensis</name>
    <dbReference type="NCBI Taxonomy" id="1610840"/>
    <lineage>
        <taxon>Bacteria</taxon>
        <taxon>Bacillati</taxon>
        <taxon>Actinomycetota</taxon>
        <taxon>Actinomycetes</taxon>
        <taxon>Micromonosporales</taxon>
        <taxon>Micromonosporaceae</taxon>
        <taxon>Paractinoplanes</taxon>
    </lineage>
</organism>
<accession>A0ABS5YGF6</accession>
<name>A0ABS5YGF6_9ACTN</name>
<comment type="caution">
    <text evidence="1">The sequence shown here is derived from an EMBL/GenBank/DDBJ whole genome shotgun (WGS) entry which is preliminary data.</text>
</comment>
<gene>
    <name evidence="1" type="ORF">KOI35_00930</name>
</gene>
<reference evidence="1 2" key="1">
    <citation type="submission" date="2021-06" db="EMBL/GenBank/DDBJ databases">
        <title>Actinoplanes lichenicola sp. nov., and Actinoplanes ovalisporus sp. nov., isolated from lichen in Thailand.</title>
        <authorList>
            <person name="Saeng-In P."/>
            <person name="Kanchanasin P."/>
            <person name="Yuki M."/>
            <person name="Kudo T."/>
            <person name="Ohkuma M."/>
            <person name="Phongsopitanun W."/>
            <person name="Tanasupawat S."/>
        </authorList>
    </citation>
    <scope>NUCLEOTIDE SEQUENCE [LARGE SCALE GENOMIC DNA]</scope>
    <source>
        <strain evidence="1 2">NBRC 110975</strain>
    </source>
</reference>
<evidence type="ECO:0000313" key="1">
    <source>
        <dbReference type="EMBL" id="MBU2662061.1"/>
    </source>
</evidence>
<proteinExistence type="predicted"/>
<keyword evidence="2" id="KW-1185">Reference proteome</keyword>
<sequence length="83" mass="8682">MVKLGGTVPAGGWLWSGLVLLSQRVGGLLWSGLVLLSQRVGGLLWSGLVLLSRRVGGLLWSRRGAVRLGGWPASGAQVRPGKP</sequence>
<dbReference type="RefSeq" id="WP_215784054.1">
    <property type="nucleotide sequence ID" value="NZ_JAHKKG010000001.1"/>
</dbReference>
<evidence type="ECO:0000313" key="2">
    <source>
        <dbReference type="Proteomes" id="UP001519654"/>
    </source>
</evidence>
<dbReference type="Proteomes" id="UP001519654">
    <property type="component" value="Unassembled WGS sequence"/>
</dbReference>